<protein>
    <submittedName>
        <fullName evidence="2">GNAT family N-acetyltransferase</fullName>
    </submittedName>
</protein>
<dbReference type="CDD" id="cd04301">
    <property type="entry name" value="NAT_SF"/>
    <property type="match status" value="1"/>
</dbReference>
<dbReference type="SUPFAM" id="SSF55729">
    <property type="entry name" value="Acyl-CoA N-acyltransferases (Nat)"/>
    <property type="match status" value="1"/>
</dbReference>
<dbReference type="InterPro" id="IPR000182">
    <property type="entry name" value="GNAT_dom"/>
</dbReference>
<proteinExistence type="predicted"/>
<dbReference type="Gene3D" id="3.40.630.30">
    <property type="match status" value="1"/>
</dbReference>
<keyword evidence="3" id="KW-1185">Reference proteome</keyword>
<dbReference type="InterPro" id="IPR016181">
    <property type="entry name" value="Acyl_CoA_acyltransferase"/>
</dbReference>
<keyword evidence="2" id="KW-0808">Transferase</keyword>
<organism evidence="2 3">
    <name type="scientific">Janthinobacterium agaricidamnosum</name>
    <dbReference type="NCBI Taxonomy" id="55508"/>
    <lineage>
        <taxon>Bacteria</taxon>
        <taxon>Pseudomonadati</taxon>
        <taxon>Pseudomonadota</taxon>
        <taxon>Betaproteobacteria</taxon>
        <taxon>Burkholderiales</taxon>
        <taxon>Oxalobacteraceae</taxon>
        <taxon>Janthinobacterium</taxon>
    </lineage>
</organism>
<dbReference type="Proteomes" id="UP000279594">
    <property type="component" value="Chromosome"/>
</dbReference>
<reference evidence="2 3" key="1">
    <citation type="submission" date="2018-10" db="EMBL/GenBank/DDBJ databases">
        <title>Effects of UV and annual dynamics of microbial communities in freshwater RAS systems.</title>
        <authorList>
            <person name="Bekkelund A.K."/>
            <person name="Hansen B.R."/>
            <person name="Stokken H."/>
            <person name="Eriksen B.F."/>
            <person name="Kashulin N.A."/>
        </authorList>
    </citation>
    <scope>NUCLEOTIDE SEQUENCE [LARGE SCALE GENOMIC DNA]</scope>
    <source>
        <strain evidence="2 3">BHSEK</strain>
    </source>
</reference>
<sequence length="148" mass="16347">MPANPHHALPYTISVSATIDAEVEQTILDGLNAYNDAITGYQDRQVLSVVVRDRDSQRVLGGAMGRTSLGLLFLDLFYLPAALRGLGLGSQVLAQFEEEGRRRGCASAVLYTISFQAPEFYERRGWRRFGDIACSPEGTSRIFMSKTL</sequence>
<dbReference type="PROSITE" id="PS51186">
    <property type="entry name" value="GNAT"/>
    <property type="match status" value="1"/>
</dbReference>
<evidence type="ECO:0000313" key="2">
    <source>
        <dbReference type="EMBL" id="AYM76708.1"/>
    </source>
</evidence>
<feature type="domain" description="N-acetyltransferase" evidence="1">
    <location>
        <begin position="11"/>
        <end position="148"/>
    </location>
</feature>
<evidence type="ECO:0000313" key="3">
    <source>
        <dbReference type="Proteomes" id="UP000279594"/>
    </source>
</evidence>
<dbReference type="GO" id="GO:0016747">
    <property type="term" value="F:acyltransferase activity, transferring groups other than amino-acyl groups"/>
    <property type="evidence" value="ECO:0007669"/>
    <property type="project" value="InterPro"/>
</dbReference>
<accession>A0A3G2E8P4</accession>
<dbReference type="AlphaFoldDB" id="A0A3G2E8P4"/>
<dbReference type="EMBL" id="CP033019">
    <property type="protein sequence ID" value="AYM76708.1"/>
    <property type="molecule type" value="Genomic_DNA"/>
</dbReference>
<gene>
    <name evidence="2" type="ORF">D9M09_13545</name>
</gene>
<dbReference type="RefSeq" id="WP_121669554.1">
    <property type="nucleotide sequence ID" value="NZ_CP033019.1"/>
</dbReference>
<evidence type="ECO:0000259" key="1">
    <source>
        <dbReference type="PROSITE" id="PS51186"/>
    </source>
</evidence>
<name>A0A3G2E8P4_9BURK</name>
<dbReference type="Pfam" id="PF00583">
    <property type="entry name" value="Acetyltransf_1"/>
    <property type="match status" value="1"/>
</dbReference>